<reference evidence="2" key="4">
    <citation type="submission" date="2022-06" db="EMBL/GenBank/DDBJ databases">
        <title>Complete genome sequence of soil microorganisms Streptomyces sp. Qhu-M197 isolated from Alpine meadows habitats on the Tibetan Plateau.</title>
        <authorList>
            <person name="Zhang B."/>
            <person name="Xiang X."/>
            <person name="Fan J."/>
        </authorList>
    </citation>
    <scope>NUCLEOTIDE SEQUENCE</scope>
    <source>
        <strain evidence="2">Qhu-M197</strain>
    </source>
</reference>
<dbReference type="RefSeq" id="WP_073496505.1">
    <property type="nucleotide sequence ID" value="NZ_CP099468.1"/>
</dbReference>
<keyword evidence="4" id="KW-1185">Reference proteome</keyword>
<dbReference type="Proteomes" id="UP001056374">
    <property type="component" value="Chromosome"/>
</dbReference>
<dbReference type="Proteomes" id="UP000184286">
    <property type="component" value="Unassembled WGS sequence"/>
</dbReference>
<reference evidence="3" key="2">
    <citation type="submission" date="2016-11" db="EMBL/GenBank/DDBJ databases">
        <authorList>
            <person name="Schniete J.K."/>
            <person name="Salih T."/>
            <person name="Algora Gallardo L."/>
            <person name="Martinez Fernandez S."/>
            <person name="Herron P.R."/>
        </authorList>
    </citation>
    <scope>NUCLEOTIDE SEQUENCE [LARGE SCALE GENOMIC DNA]</scope>
    <source>
        <strain evidence="3">DSM 41896</strain>
    </source>
</reference>
<dbReference type="EMBL" id="MPOH02000011">
    <property type="protein sequence ID" value="OQD56056.1"/>
    <property type="molecule type" value="Genomic_DNA"/>
</dbReference>
<protein>
    <submittedName>
        <fullName evidence="1">Uncharacterized protein</fullName>
    </submittedName>
</protein>
<evidence type="ECO:0000313" key="3">
    <source>
        <dbReference type="Proteomes" id="UP000184286"/>
    </source>
</evidence>
<organism evidence="1 3">
    <name type="scientific">Streptomyces phaeoluteigriseus</name>
    <dbReference type="NCBI Taxonomy" id="114686"/>
    <lineage>
        <taxon>Bacteria</taxon>
        <taxon>Bacillati</taxon>
        <taxon>Actinomycetota</taxon>
        <taxon>Actinomycetes</taxon>
        <taxon>Kitasatosporales</taxon>
        <taxon>Streptomycetaceae</taxon>
        <taxon>Streptomyces</taxon>
        <taxon>Streptomyces aurantiacus group</taxon>
    </lineage>
</organism>
<sequence>MYEMKVGLASGGGEHVWHVVVPHQGTSLCGTDVSATGATATHTTDRHCTPCMVHLQTLLDADRH</sequence>
<reference evidence="1" key="1">
    <citation type="submission" date="2016-11" db="EMBL/GenBank/DDBJ databases">
        <authorList>
            <person name="Jaros S."/>
            <person name="Januszkiewicz K."/>
            <person name="Wedrychowicz H."/>
        </authorList>
    </citation>
    <scope>NUCLEOTIDE SEQUENCE [LARGE SCALE GENOMIC DNA]</scope>
    <source>
        <strain evidence="1">DSM 41896</strain>
    </source>
</reference>
<dbReference type="EMBL" id="CP099468">
    <property type="protein sequence ID" value="USQ84965.1"/>
    <property type="molecule type" value="Genomic_DNA"/>
</dbReference>
<reference evidence="1 3" key="3">
    <citation type="submission" date="2017-02" db="EMBL/GenBank/DDBJ databases">
        <title>Draft genome sequence of Streptomyces phaeoluteigriseus type strain DSM41896.</title>
        <authorList>
            <person name="Salih T.S."/>
            <person name="Algora Gallardo L."/>
            <person name="Melo Santos T."/>
            <person name="Filgueira Martinez S."/>
            <person name="Herron P.R."/>
        </authorList>
    </citation>
    <scope>NUCLEOTIDE SEQUENCE [LARGE SCALE GENOMIC DNA]</scope>
    <source>
        <strain evidence="1 3">DSM 41896</strain>
    </source>
</reference>
<name>A0A1V6MUS3_9ACTN</name>
<evidence type="ECO:0000313" key="2">
    <source>
        <dbReference type="EMBL" id="USQ84965.1"/>
    </source>
</evidence>
<evidence type="ECO:0000313" key="1">
    <source>
        <dbReference type="EMBL" id="OQD56056.1"/>
    </source>
</evidence>
<dbReference type="AlphaFoldDB" id="A0A1V6MUS3"/>
<evidence type="ECO:0000313" key="4">
    <source>
        <dbReference type="Proteomes" id="UP001056374"/>
    </source>
</evidence>
<proteinExistence type="predicted"/>
<dbReference type="STRING" id="114686.BM536_016990"/>
<dbReference type="OrthoDB" id="4237848at2"/>
<accession>A0A1V6MUS3</accession>
<gene>
    <name evidence="1" type="ORF">BM536_016990</name>
    <name evidence="2" type="ORF">NFX46_14915</name>
</gene>